<feature type="non-terminal residue" evidence="2">
    <location>
        <position position="133"/>
    </location>
</feature>
<dbReference type="EMBL" id="QPFP01000019">
    <property type="protein sequence ID" value="TEB31460.1"/>
    <property type="molecule type" value="Genomic_DNA"/>
</dbReference>
<gene>
    <name evidence="2" type="ORF">FA13DRAFT_1774422</name>
</gene>
<comment type="caution">
    <text evidence="2">The sequence shown here is derived from an EMBL/GenBank/DDBJ whole genome shotgun (WGS) entry which is preliminary data.</text>
</comment>
<evidence type="ECO:0000313" key="3">
    <source>
        <dbReference type="Proteomes" id="UP000298030"/>
    </source>
</evidence>
<keyword evidence="3" id="KW-1185">Reference proteome</keyword>
<accession>A0A4Y7TBE9</accession>
<feature type="region of interest" description="Disordered" evidence="1">
    <location>
        <begin position="74"/>
        <end position="101"/>
    </location>
</feature>
<proteinExistence type="predicted"/>
<protein>
    <submittedName>
        <fullName evidence="2">Uncharacterized protein</fullName>
    </submittedName>
</protein>
<evidence type="ECO:0000256" key="1">
    <source>
        <dbReference type="SAM" id="MobiDB-lite"/>
    </source>
</evidence>
<dbReference type="Proteomes" id="UP000298030">
    <property type="component" value="Unassembled WGS sequence"/>
</dbReference>
<sequence>MDSYFFADPLQSQCSPGSGIFPQSDERRWVGAAGQSWVQLPRAGPMTSPGKPYHTYHENTPDYQVAFQTPTSSPQQVVPWVPHPFPQEFPNSTPSSPIISPPGPASWNPLAWMSLQSFLPPNFPLMKIPSTRN</sequence>
<organism evidence="2 3">
    <name type="scientific">Coprinellus micaceus</name>
    <name type="common">Glistening ink-cap mushroom</name>
    <name type="synonym">Coprinus micaceus</name>
    <dbReference type="NCBI Taxonomy" id="71717"/>
    <lineage>
        <taxon>Eukaryota</taxon>
        <taxon>Fungi</taxon>
        <taxon>Dikarya</taxon>
        <taxon>Basidiomycota</taxon>
        <taxon>Agaricomycotina</taxon>
        <taxon>Agaricomycetes</taxon>
        <taxon>Agaricomycetidae</taxon>
        <taxon>Agaricales</taxon>
        <taxon>Agaricineae</taxon>
        <taxon>Psathyrellaceae</taxon>
        <taxon>Coprinellus</taxon>
    </lineage>
</organism>
<dbReference type="AlphaFoldDB" id="A0A4Y7TBE9"/>
<name>A0A4Y7TBE9_COPMI</name>
<reference evidence="2 3" key="1">
    <citation type="journal article" date="2019" name="Nat. Ecol. Evol.">
        <title>Megaphylogeny resolves global patterns of mushroom evolution.</title>
        <authorList>
            <person name="Varga T."/>
            <person name="Krizsan K."/>
            <person name="Foldi C."/>
            <person name="Dima B."/>
            <person name="Sanchez-Garcia M."/>
            <person name="Sanchez-Ramirez S."/>
            <person name="Szollosi G.J."/>
            <person name="Szarkandi J.G."/>
            <person name="Papp V."/>
            <person name="Albert L."/>
            <person name="Andreopoulos W."/>
            <person name="Angelini C."/>
            <person name="Antonin V."/>
            <person name="Barry K.W."/>
            <person name="Bougher N.L."/>
            <person name="Buchanan P."/>
            <person name="Buyck B."/>
            <person name="Bense V."/>
            <person name="Catcheside P."/>
            <person name="Chovatia M."/>
            <person name="Cooper J."/>
            <person name="Damon W."/>
            <person name="Desjardin D."/>
            <person name="Finy P."/>
            <person name="Geml J."/>
            <person name="Haridas S."/>
            <person name="Hughes K."/>
            <person name="Justo A."/>
            <person name="Karasinski D."/>
            <person name="Kautmanova I."/>
            <person name="Kiss B."/>
            <person name="Kocsube S."/>
            <person name="Kotiranta H."/>
            <person name="LaButti K.M."/>
            <person name="Lechner B.E."/>
            <person name="Liimatainen K."/>
            <person name="Lipzen A."/>
            <person name="Lukacs Z."/>
            <person name="Mihaltcheva S."/>
            <person name="Morgado L.N."/>
            <person name="Niskanen T."/>
            <person name="Noordeloos M.E."/>
            <person name="Ohm R.A."/>
            <person name="Ortiz-Santana B."/>
            <person name="Ovrebo C."/>
            <person name="Racz N."/>
            <person name="Riley R."/>
            <person name="Savchenko A."/>
            <person name="Shiryaev A."/>
            <person name="Soop K."/>
            <person name="Spirin V."/>
            <person name="Szebenyi C."/>
            <person name="Tomsovsky M."/>
            <person name="Tulloss R.E."/>
            <person name="Uehling J."/>
            <person name="Grigoriev I.V."/>
            <person name="Vagvolgyi C."/>
            <person name="Papp T."/>
            <person name="Martin F.M."/>
            <person name="Miettinen O."/>
            <person name="Hibbett D.S."/>
            <person name="Nagy L.G."/>
        </authorList>
    </citation>
    <scope>NUCLEOTIDE SEQUENCE [LARGE SCALE GENOMIC DNA]</scope>
    <source>
        <strain evidence="2 3">FP101781</strain>
    </source>
</reference>
<evidence type="ECO:0000313" key="2">
    <source>
        <dbReference type="EMBL" id="TEB31460.1"/>
    </source>
</evidence>